<dbReference type="EMBL" id="MEHA01000019">
    <property type="protein sequence ID" value="ODR47713.1"/>
    <property type="molecule type" value="Genomic_DNA"/>
</dbReference>
<dbReference type="OrthoDB" id="4177129at2"/>
<accession>A0A1E3UEL8</accession>
<reference evidence="3 6" key="1">
    <citation type="submission" date="2016-07" db="EMBL/GenBank/DDBJ databases">
        <title>Characterization of isolates of Eisenbergiella tayi derived from blood cultures, using whole genome sequencing.</title>
        <authorList>
            <person name="Burdz T."/>
            <person name="Wiebe D."/>
            <person name="Huynh C."/>
            <person name="Bernard K."/>
        </authorList>
    </citation>
    <scope>NUCLEOTIDE SEQUENCE [LARGE SCALE GENOMIC DNA]</scope>
    <source>
        <strain evidence="3 6">NML 110608</strain>
    </source>
</reference>
<feature type="transmembrane region" description="Helical" evidence="1">
    <location>
        <begin position="12"/>
        <end position="29"/>
    </location>
</feature>
<keyword evidence="1" id="KW-0812">Transmembrane</keyword>
<dbReference type="Proteomes" id="UP000094067">
    <property type="component" value="Unassembled WGS sequence"/>
</dbReference>
<reference evidence="4 7" key="3">
    <citation type="submission" date="2016-08" db="EMBL/GenBank/DDBJ databases">
        <authorList>
            <person name="Seilhamer J.J."/>
        </authorList>
    </citation>
    <scope>NUCLEOTIDE SEQUENCE [LARGE SCALE GENOMIC DNA]</scope>
    <source>
        <strain evidence="4 7">NML150140-1</strain>
    </source>
</reference>
<dbReference type="GO" id="GO:0080120">
    <property type="term" value="P:CAAX-box protein maturation"/>
    <property type="evidence" value="ECO:0007669"/>
    <property type="project" value="UniProtKB-ARBA"/>
</dbReference>
<evidence type="ECO:0000313" key="7">
    <source>
        <dbReference type="Proteomes" id="UP000094271"/>
    </source>
</evidence>
<comment type="caution">
    <text evidence="4">The sequence shown here is derived from an EMBL/GenBank/DDBJ whole genome shotgun (WGS) entry which is preliminary data.</text>
</comment>
<feature type="transmembrane region" description="Helical" evidence="1">
    <location>
        <begin position="196"/>
        <end position="221"/>
    </location>
</feature>
<dbReference type="AlphaFoldDB" id="A0A1E3UEL8"/>
<evidence type="ECO:0000313" key="5">
    <source>
        <dbReference type="EMBL" id="ODR58189.1"/>
    </source>
</evidence>
<dbReference type="Pfam" id="PF02517">
    <property type="entry name" value="Rce1-like"/>
    <property type="match status" value="1"/>
</dbReference>
<organism evidence="4 7">
    <name type="scientific">Eisenbergiella tayi</name>
    <dbReference type="NCBI Taxonomy" id="1432052"/>
    <lineage>
        <taxon>Bacteria</taxon>
        <taxon>Bacillati</taxon>
        <taxon>Bacillota</taxon>
        <taxon>Clostridia</taxon>
        <taxon>Lachnospirales</taxon>
        <taxon>Lachnospiraceae</taxon>
        <taxon>Eisenbergiella</taxon>
    </lineage>
</organism>
<reference evidence="5 8" key="2">
    <citation type="submission" date="2016-08" db="EMBL/GenBank/DDBJ databases">
        <title>Characterization of Isolates of Eisenbergiella tayi Derived from Blood Cultures, Using Whole Genome Sequencing.</title>
        <authorList>
            <person name="Bernier A.-M."/>
            <person name="Burdz T."/>
            <person name="Wiebe D."/>
            <person name="Bernard K."/>
        </authorList>
    </citation>
    <scope>NUCLEOTIDE SEQUENCE [LARGE SCALE GENOMIC DNA]</scope>
    <source>
        <strain evidence="5 8">NML120146</strain>
    </source>
</reference>
<evidence type="ECO:0000256" key="1">
    <source>
        <dbReference type="SAM" id="Phobius"/>
    </source>
</evidence>
<protein>
    <submittedName>
        <fullName evidence="3">CAAX amino terminal protease self-immunity</fullName>
    </submittedName>
</protein>
<evidence type="ECO:0000259" key="2">
    <source>
        <dbReference type="Pfam" id="PF02517"/>
    </source>
</evidence>
<dbReference type="InterPro" id="IPR003675">
    <property type="entry name" value="Rce1/LyrA-like_dom"/>
</dbReference>
<dbReference type="RefSeq" id="WP_069151279.1">
    <property type="nucleotide sequence ID" value="NZ_DAWDRA010000601.1"/>
</dbReference>
<feature type="domain" description="CAAX prenyl protease 2/Lysostaphin resistance protein A-like" evidence="2">
    <location>
        <begin position="124"/>
        <end position="211"/>
    </location>
</feature>
<evidence type="ECO:0000313" key="3">
    <source>
        <dbReference type="EMBL" id="ODM09107.1"/>
    </source>
</evidence>
<keyword evidence="1" id="KW-0472">Membrane</keyword>
<dbReference type="Proteomes" id="UP000094271">
    <property type="component" value="Unassembled WGS sequence"/>
</dbReference>
<evidence type="ECO:0000313" key="8">
    <source>
        <dbReference type="Proteomes" id="UP000094869"/>
    </source>
</evidence>
<feature type="transmembrane region" description="Helical" evidence="1">
    <location>
        <begin position="159"/>
        <end position="190"/>
    </location>
</feature>
<dbReference type="GO" id="GO:0004175">
    <property type="term" value="F:endopeptidase activity"/>
    <property type="evidence" value="ECO:0007669"/>
    <property type="project" value="UniProtKB-ARBA"/>
</dbReference>
<proteinExistence type="predicted"/>
<feature type="transmembrane region" description="Helical" evidence="1">
    <location>
        <begin position="41"/>
        <end position="63"/>
    </location>
</feature>
<keyword evidence="3" id="KW-0645">Protease</keyword>
<dbReference type="Proteomes" id="UP000094869">
    <property type="component" value="Unassembled WGS sequence"/>
</dbReference>
<keyword evidence="1" id="KW-1133">Transmembrane helix</keyword>
<feature type="transmembrane region" description="Helical" evidence="1">
    <location>
        <begin position="75"/>
        <end position="94"/>
    </location>
</feature>
<gene>
    <name evidence="4" type="ORF">BEI59_22065</name>
    <name evidence="3" type="ORF">BEI61_00736</name>
    <name evidence="5" type="ORF">BEI63_09930</name>
</gene>
<keyword evidence="3" id="KW-0378">Hydrolase</keyword>
<name>A0A1E3UEL8_9FIRM</name>
<evidence type="ECO:0000313" key="6">
    <source>
        <dbReference type="Proteomes" id="UP000094067"/>
    </source>
</evidence>
<dbReference type="EMBL" id="MCGH01000001">
    <property type="protein sequence ID" value="ODM09107.1"/>
    <property type="molecule type" value="Genomic_DNA"/>
</dbReference>
<keyword evidence="8" id="KW-1185">Reference proteome</keyword>
<dbReference type="InterPro" id="IPR052710">
    <property type="entry name" value="CAAX_protease"/>
</dbReference>
<evidence type="ECO:0000313" key="4">
    <source>
        <dbReference type="EMBL" id="ODR47713.1"/>
    </source>
</evidence>
<dbReference type="GO" id="GO:0006508">
    <property type="term" value="P:proteolysis"/>
    <property type="evidence" value="ECO:0007669"/>
    <property type="project" value="UniProtKB-KW"/>
</dbReference>
<dbReference type="PANTHER" id="PTHR36435:SF1">
    <property type="entry name" value="CAAX AMINO TERMINAL PROTEASE FAMILY PROTEIN"/>
    <property type="match status" value="1"/>
</dbReference>
<sequence>MNTSNHLTIGKALLWLGGYFCVMLLYTAIDIVLWKKLENPLSAWLNLATMLIFTILYIKVSAGKNAWHISLKSNASVKGILLAFCCAVLFYFLLDKCLDPFFEGLFPASQEAYQDSLLSLAESPVPSFIHVCLLAPVTEEILMRGFALNGLKRTYGSGTALLVSSLLFALLHFNMVQTLSAFICGLILGILYLRTGSLLCCMIAHGGYNLISFFSAVMPLLDRAKFM</sequence>
<dbReference type="PANTHER" id="PTHR36435">
    <property type="entry name" value="SLR1288 PROTEIN"/>
    <property type="match status" value="1"/>
</dbReference>
<dbReference type="EMBL" id="MEHD01000020">
    <property type="protein sequence ID" value="ODR58189.1"/>
    <property type="molecule type" value="Genomic_DNA"/>
</dbReference>